<keyword evidence="2" id="KW-0378">Hydrolase</keyword>
<dbReference type="PANTHER" id="PTHR10161:SF14">
    <property type="entry name" value="TARTRATE-RESISTANT ACID PHOSPHATASE TYPE 5"/>
    <property type="match status" value="1"/>
</dbReference>
<dbReference type="AlphaFoldDB" id="A0A9D9IYN4"/>
<evidence type="ECO:0000259" key="4">
    <source>
        <dbReference type="Pfam" id="PF00149"/>
    </source>
</evidence>
<dbReference type="InterPro" id="IPR051558">
    <property type="entry name" value="Metallophosphoesterase_PAP"/>
</dbReference>
<name>A0A9D9IYN4_9BACT</name>
<reference evidence="5" key="1">
    <citation type="submission" date="2020-10" db="EMBL/GenBank/DDBJ databases">
        <authorList>
            <person name="Gilroy R."/>
        </authorList>
    </citation>
    <scope>NUCLEOTIDE SEQUENCE</scope>
    <source>
        <strain evidence="5">B3-1481</strain>
    </source>
</reference>
<sequence>MKKLILILSLAAAFTACAGTGSQQTAADPADSWKALEQPLNFYIANDLGRNGYYEQKTVAATMGSMAEAIDIEFVVAAGDVHHFEGVQSTSDPLWMTNYELIYSHPDLMIPWYPVCGNHEYRGNTDAVVEYSDVSARWQMPAKYYSFTA</sequence>
<evidence type="ECO:0000256" key="2">
    <source>
        <dbReference type="ARBA" id="ARBA00022801"/>
    </source>
</evidence>
<evidence type="ECO:0000313" key="5">
    <source>
        <dbReference type="EMBL" id="MBO8480476.1"/>
    </source>
</evidence>
<comment type="caution">
    <text evidence="5">The sequence shown here is derived from an EMBL/GenBank/DDBJ whole genome shotgun (WGS) entry which is preliminary data.</text>
</comment>
<dbReference type="Proteomes" id="UP000823769">
    <property type="component" value="Unassembled WGS sequence"/>
</dbReference>
<dbReference type="InterPro" id="IPR029052">
    <property type="entry name" value="Metallo-depent_PP-like"/>
</dbReference>
<organism evidence="5 6">
    <name type="scientific">Candidatus Cryptobacteroides avistercoris</name>
    <dbReference type="NCBI Taxonomy" id="2840758"/>
    <lineage>
        <taxon>Bacteria</taxon>
        <taxon>Pseudomonadati</taxon>
        <taxon>Bacteroidota</taxon>
        <taxon>Bacteroidia</taxon>
        <taxon>Bacteroidales</taxon>
        <taxon>Candidatus Cryptobacteroides</taxon>
    </lineage>
</organism>
<evidence type="ECO:0000313" key="6">
    <source>
        <dbReference type="Proteomes" id="UP000823769"/>
    </source>
</evidence>
<feature type="non-terminal residue" evidence="5">
    <location>
        <position position="149"/>
    </location>
</feature>
<feature type="signal peptide" evidence="3">
    <location>
        <begin position="1"/>
        <end position="18"/>
    </location>
</feature>
<dbReference type="Gene3D" id="3.60.21.10">
    <property type="match status" value="1"/>
</dbReference>
<dbReference type="EMBL" id="JADILW010000072">
    <property type="protein sequence ID" value="MBO8480476.1"/>
    <property type="molecule type" value="Genomic_DNA"/>
</dbReference>
<gene>
    <name evidence="5" type="ORF">IAB76_05140</name>
</gene>
<feature type="domain" description="Calcineurin-like phosphoesterase" evidence="4">
    <location>
        <begin position="42"/>
        <end position="138"/>
    </location>
</feature>
<dbReference type="GO" id="GO:0016787">
    <property type="term" value="F:hydrolase activity"/>
    <property type="evidence" value="ECO:0007669"/>
    <property type="project" value="UniProtKB-KW"/>
</dbReference>
<keyword evidence="1 3" id="KW-0732">Signal</keyword>
<accession>A0A9D9IYN4</accession>
<evidence type="ECO:0000256" key="3">
    <source>
        <dbReference type="SAM" id="SignalP"/>
    </source>
</evidence>
<feature type="chain" id="PRO_5039129821" evidence="3">
    <location>
        <begin position="19"/>
        <end position="149"/>
    </location>
</feature>
<protein>
    <submittedName>
        <fullName evidence="5">Metallophosphoesterase</fullName>
    </submittedName>
</protein>
<reference evidence="5" key="2">
    <citation type="journal article" date="2021" name="PeerJ">
        <title>Extensive microbial diversity within the chicken gut microbiome revealed by metagenomics and culture.</title>
        <authorList>
            <person name="Gilroy R."/>
            <person name="Ravi A."/>
            <person name="Getino M."/>
            <person name="Pursley I."/>
            <person name="Horton D.L."/>
            <person name="Alikhan N.F."/>
            <person name="Baker D."/>
            <person name="Gharbi K."/>
            <person name="Hall N."/>
            <person name="Watson M."/>
            <person name="Adriaenssens E.M."/>
            <person name="Foster-Nyarko E."/>
            <person name="Jarju S."/>
            <person name="Secka A."/>
            <person name="Antonio M."/>
            <person name="Oren A."/>
            <person name="Chaudhuri R.R."/>
            <person name="La Ragione R."/>
            <person name="Hildebrand F."/>
            <person name="Pallen M.J."/>
        </authorList>
    </citation>
    <scope>NUCLEOTIDE SEQUENCE</scope>
    <source>
        <strain evidence="5">B3-1481</strain>
    </source>
</reference>
<dbReference type="PROSITE" id="PS51257">
    <property type="entry name" value="PROKAR_LIPOPROTEIN"/>
    <property type="match status" value="1"/>
</dbReference>
<evidence type="ECO:0000256" key="1">
    <source>
        <dbReference type="ARBA" id="ARBA00022729"/>
    </source>
</evidence>
<dbReference type="Pfam" id="PF00149">
    <property type="entry name" value="Metallophos"/>
    <property type="match status" value="1"/>
</dbReference>
<dbReference type="InterPro" id="IPR004843">
    <property type="entry name" value="Calcineurin-like_PHP"/>
</dbReference>
<dbReference type="SUPFAM" id="SSF56300">
    <property type="entry name" value="Metallo-dependent phosphatases"/>
    <property type="match status" value="1"/>
</dbReference>
<dbReference type="PANTHER" id="PTHR10161">
    <property type="entry name" value="TARTRATE-RESISTANT ACID PHOSPHATASE TYPE 5"/>
    <property type="match status" value="1"/>
</dbReference>
<proteinExistence type="predicted"/>